<evidence type="ECO:0000313" key="1">
    <source>
        <dbReference type="EMBL" id="KAL3692983.1"/>
    </source>
</evidence>
<sequence length="120" mass="13204">MQAFGIRLQGACLGRGNFDLNDAEDPANGLPEDHGVGIFDLNEAAEEIIRDDNVEPEVHAEPDAVAIARILAEVNVEWDDEFGEEEQAGADRQSYEVMVLLILAWKGAHARVGSSFNRKR</sequence>
<dbReference type="AlphaFoldDB" id="A0ABD3HNL4"/>
<dbReference type="Proteomes" id="UP001633002">
    <property type="component" value="Unassembled WGS sequence"/>
</dbReference>
<name>A0ABD3HNL4_9MARC</name>
<dbReference type="EMBL" id="JBJQOH010000003">
    <property type="protein sequence ID" value="KAL3692983.1"/>
    <property type="molecule type" value="Genomic_DNA"/>
</dbReference>
<accession>A0ABD3HNL4</accession>
<proteinExistence type="predicted"/>
<organism evidence="1 2">
    <name type="scientific">Riccia sorocarpa</name>
    <dbReference type="NCBI Taxonomy" id="122646"/>
    <lineage>
        <taxon>Eukaryota</taxon>
        <taxon>Viridiplantae</taxon>
        <taxon>Streptophyta</taxon>
        <taxon>Embryophyta</taxon>
        <taxon>Marchantiophyta</taxon>
        <taxon>Marchantiopsida</taxon>
        <taxon>Marchantiidae</taxon>
        <taxon>Marchantiales</taxon>
        <taxon>Ricciaceae</taxon>
        <taxon>Riccia</taxon>
    </lineage>
</organism>
<comment type="caution">
    <text evidence="1">The sequence shown here is derived from an EMBL/GenBank/DDBJ whole genome shotgun (WGS) entry which is preliminary data.</text>
</comment>
<keyword evidence="2" id="KW-1185">Reference proteome</keyword>
<protein>
    <submittedName>
        <fullName evidence="1">Uncharacterized protein</fullName>
    </submittedName>
</protein>
<gene>
    <name evidence="1" type="ORF">R1sor_006634</name>
</gene>
<evidence type="ECO:0000313" key="2">
    <source>
        <dbReference type="Proteomes" id="UP001633002"/>
    </source>
</evidence>
<reference evidence="1 2" key="1">
    <citation type="submission" date="2024-09" db="EMBL/GenBank/DDBJ databases">
        <title>Chromosome-scale assembly of Riccia sorocarpa.</title>
        <authorList>
            <person name="Paukszto L."/>
        </authorList>
    </citation>
    <scope>NUCLEOTIDE SEQUENCE [LARGE SCALE GENOMIC DNA]</scope>
    <source>
        <strain evidence="1">LP-2024</strain>
        <tissue evidence="1">Aerial parts of the thallus</tissue>
    </source>
</reference>